<feature type="region of interest" description="Disordered" evidence="1">
    <location>
        <begin position="235"/>
        <end position="264"/>
    </location>
</feature>
<name>A0AAD7JAT2_9AGAR</name>
<organism evidence="2 3">
    <name type="scientific">Mycena metata</name>
    <dbReference type="NCBI Taxonomy" id="1033252"/>
    <lineage>
        <taxon>Eukaryota</taxon>
        <taxon>Fungi</taxon>
        <taxon>Dikarya</taxon>
        <taxon>Basidiomycota</taxon>
        <taxon>Agaricomycotina</taxon>
        <taxon>Agaricomycetes</taxon>
        <taxon>Agaricomycetidae</taxon>
        <taxon>Agaricales</taxon>
        <taxon>Marasmiineae</taxon>
        <taxon>Mycenaceae</taxon>
        <taxon>Mycena</taxon>
    </lineage>
</organism>
<feature type="compositionally biased region" description="Basic residues" evidence="1">
    <location>
        <begin position="163"/>
        <end position="172"/>
    </location>
</feature>
<sequence>MSRKTTPLPRFPPRRIPVPRARFLSSTYAGSNANSTPHPDLWASTDSIALKYSSRAAPRQTAPPGLRASHRIETAPARLVPVFTTTALPGSARCCPQLKRTSRIPRLNSLKQTRTHEHPASGRLELPATTSTSRCAKPLRVHPSTDARPLRIKTEDLLRHHAITRSQARRARTNTEPAHTSPRLSHPKLPSRKPPPCPFASKPKAPHPPLFDTRVAAGLSFASDLHSRDHDTLTIGSLSSPIHPPRACSGQARGTGIPTSRGRVSPAHATAVCSQDGYWVAYPRSEAAAPFVLLH</sequence>
<evidence type="ECO:0000313" key="3">
    <source>
        <dbReference type="Proteomes" id="UP001215598"/>
    </source>
</evidence>
<reference evidence="2" key="1">
    <citation type="submission" date="2023-03" db="EMBL/GenBank/DDBJ databases">
        <title>Massive genome expansion in bonnet fungi (Mycena s.s.) driven by repeated elements and novel gene families across ecological guilds.</title>
        <authorList>
            <consortium name="Lawrence Berkeley National Laboratory"/>
            <person name="Harder C.B."/>
            <person name="Miyauchi S."/>
            <person name="Viragh M."/>
            <person name="Kuo A."/>
            <person name="Thoen E."/>
            <person name="Andreopoulos B."/>
            <person name="Lu D."/>
            <person name="Skrede I."/>
            <person name="Drula E."/>
            <person name="Henrissat B."/>
            <person name="Morin E."/>
            <person name="Kohler A."/>
            <person name="Barry K."/>
            <person name="LaButti K."/>
            <person name="Morin E."/>
            <person name="Salamov A."/>
            <person name="Lipzen A."/>
            <person name="Mereny Z."/>
            <person name="Hegedus B."/>
            <person name="Baldrian P."/>
            <person name="Stursova M."/>
            <person name="Weitz H."/>
            <person name="Taylor A."/>
            <person name="Grigoriev I.V."/>
            <person name="Nagy L.G."/>
            <person name="Martin F."/>
            <person name="Kauserud H."/>
        </authorList>
    </citation>
    <scope>NUCLEOTIDE SEQUENCE</scope>
    <source>
        <strain evidence="2">CBHHK182m</strain>
    </source>
</reference>
<dbReference type="Proteomes" id="UP001215598">
    <property type="component" value="Unassembled WGS sequence"/>
</dbReference>
<comment type="caution">
    <text evidence="2">The sequence shown here is derived from an EMBL/GenBank/DDBJ whole genome shotgun (WGS) entry which is preliminary data.</text>
</comment>
<dbReference type="AlphaFoldDB" id="A0AAD7JAT2"/>
<keyword evidence="3" id="KW-1185">Reference proteome</keyword>
<feature type="region of interest" description="Disordered" evidence="1">
    <location>
        <begin position="163"/>
        <end position="206"/>
    </location>
</feature>
<accession>A0AAD7JAT2</accession>
<protein>
    <submittedName>
        <fullName evidence="2">Uncharacterized protein</fullName>
    </submittedName>
</protein>
<evidence type="ECO:0000313" key="2">
    <source>
        <dbReference type="EMBL" id="KAJ7760912.1"/>
    </source>
</evidence>
<dbReference type="EMBL" id="JARKIB010000036">
    <property type="protein sequence ID" value="KAJ7760912.1"/>
    <property type="molecule type" value="Genomic_DNA"/>
</dbReference>
<evidence type="ECO:0000256" key="1">
    <source>
        <dbReference type="SAM" id="MobiDB-lite"/>
    </source>
</evidence>
<proteinExistence type="predicted"/>
<gene>
    <name evidence="2" type="ORF">B0H16DRAFT_1688504</name>
</gene>